<evidence type="ECO:0000256" key="1">
    <source>
        <dbReference type="SAM" id="MobiDB-lite"/>
    </source>
</evidence>
<reference evidence="2" key="2">
    <citation type="submission" date="2020-09" db="EMBL/GenBank/DDBJ databases">
        <authorList>
            <person name="Sun Q."/>
            <person name="Ohkuma M."/>
        </authorList>
    </citation>
    <scope>NUCLEOTIDE SEQUENCE</scope>
    <source>
        <strain evidence="2">JCM 4518</strain>
    </source>
</reference>
<evidence type="ECO:0000313" key="2">
    <source>
        <dbReference type="EMBL" id="GHA85914.1"/>
    </source>
</evidence>
<dbReference type="Proteomes" id="UP000644020">
    <property type="component" value="Unassembled WGS sequence"/>
</dbReference>
<accession>A0A918T1X5</accession>
<name>A0A918T1X5_9ACTN</name>
<feature type="region of interest" description="Disordered" evidence="1">
    <location>
        <begin position="72"/>
        <end position="94"/>
    </location>
</feature>
<proteinExistence type="predicted"/>
<protein>
    <submittedName>
        <fullName evidence="2">Uncharacterized protein</fullName>
    </submittedName>
</protein>
<evidence type="ECO:0000313" key="3">
    <source>
        <dbReference type="Proteomes" id="UP000644020"/>
    </source>
</evidence>
<comment type="caution">
    <text evidence="2">The sequence shown here is derived from an EMBL/GenBank/DDBJ whole genome shotgun (WGS) entry which is preliminary data.</text>
</comment>
<organism evidence="2 3">
    <name type="scientific">Streptomyces termitum</name>
    <dbReference type="NCBI Taxonomy" id="67368"/>
    <lineage>
        <taxon>Bacteria</taxon>
        <taxon>Bacillati</taxon>
        <taxon>Actinomycetota</taxon>
        <taxon>Actinomycetes</taxon>
        <taxon>Kitasatosporales</taxon>
        <taxon>Streptomycetaceae</taxon>
        <taxon>Streptomyces</taxon>
    </lineage>
</organism>
<reference evidence="2" key="1">
    <citation type="journal article" date="2014" name="Int. J. Syst. Evol. Microbiol.">
        <title>Complete genome sequence of Corynebacterium casei LMG S-19264T (=DSM 44701T), isolated from a smear-ripened cheese.</title>
        <authorList>
            <consortium name="US DOE Joint Genome Institute (JGI-PGF)"/>
            <person name="Walter F."/>
            <person name="Albersmeier A."/>
            <person name="Kalinowski J."/>
            <person name="Ruckert C."/>
        </authorList>
    </citation>
    <scope>NUCLEOTIDE SEQUENCE</scope>
    <source>
        <strain evidence="2">JCM 4518</strain>
    </source>
</reference>
<feature type="region of interest" description="Disordered" evidence="1">
    <location>
        <begin position="1"/>
        <end position="50"/>
    </location>
</feature>
<gene>
    <name evidence="2" type="ORF">GCM10010305_32220</name>
</gene>
<dbReference type="EMBL" id="BMUL01000007">
    <property type="protein sequence ID" value="GHA85914.1"/>
    <property type="molecule type" value="Genomic_DNA"/>
</dbReference>
<sequence>MRTSPARVSERGHRAIRTPLALNSGSDMPIRPFRPQSSPQCAKPSARAPAAVAHPFPKAFLWTVKGNVCPGESGIVGGGKPGGPARAAQRGDNP</sequence>
<dbReference type="AlphaFoldDB" id="A0A918T1X5"/>
<keyword evidence="3" id="KW-1185">Reference proteome</keyword>